<evidence type="ECO:0000256" key="1">
    <source>
        <dbReference type="ARBA" id="ARBA00004127"/>
    </source>
</evidence>
<evidence type="ECO:0000259" key="5">
    <source>
        <dbReference type="Pfam" id="PF06803"/>
    </source>
</evidence>
<accession>A2CAQ6</accession>
<dbReference type="InterPro" id="IPR016983">
    <property type="entry name" value="UCP031804"/>
</dbReference>
<feature type="domain" description="DUF1232" evidence="5">
    <location>
        <begin position="58"/>
        <end position="93"/>
    </location>
</feature>
<dbReference type="AlphaFoldDB" id="A2CAQ6"/>
<keyword evidence="2" id="KW-0812">Transmembrane</keyword>
<evidence type="ECO:0000256" key="4">
    <source>
        <dbReference type="ARBA" id="ARBA00023136"/>
    </source>
</evidence>
<dbReference type="GO" id="GO:0012505">
    <property type="term" value="C:endomembrane system"/>
    <property type="evidence" value="ECO:0007669"/>
    <property type="project" value="UniProtKB-SubCell"/>
</dbReference>
<keyword evidence="3" id="KW-1133">Transmembrane helix</keyword>
<dbReference type="STRING" id="59922.P9303_18241"/>
<dbReference type="PIRSF" id="PIRSF031804">
    <property type="entry name" value="UCP031804"/>
    <property type="match status" value="1"/>
</dbReference>
<dbReference type="RefSeq" id="WP_011826451.1">
    <property type="nucleotide sequence ID" value="NC_008820.1"/>
</dbReference>
<evidence type="ECO:0000313" key="6">
    <source>
        <dbReference type="EMBL" id="ABM78566.1"/>
    </source>
</evidence>
<proteinExistence type="predicted"/>
<evidence type="ECO:0000256" key="2">
    <source>
        <dbReference type="ARBA" id="ARBA00022692"/>
    </source>
</evidence>
<name>A2CAQ6_PROM3</name>
<dbReference type="InterPro" id="IPR010652">
    <property type="entry name" value="DUF1232"/>
</dbReference>
<dbReference type="BioCyc" id="PMAR59922:G1G80-1579-MONOMER"/>
<reference evidence="6 7" key="1">
    <citation type="journal article" date="2007" name="PLoS Genet.">
        <title>Patterns and implications of gene gain and loss in the evolution of Prochlorococcus.</title>
        <authorList>
            <person name="Kettler G.C."/>
            <person name="Martiny A.C."/>
            <person name="Huang K."/>
            <person name="Zucker J."/>
            <person name="Coleman M.L."/>
            <person name="Rodrigue S."/>
            <person name="Chen F."/>
            <person name="Lapidus A."/>
            <person name="Ferriera S."/>
            <person name="Johnson J."/>
            <person name="Steglich C."/>
            <person name="Church G.M."/>
            <person name="Richardson P."/>
            <person name="Chisholm S.W."/>
        </authorList>
    </citation>
    <scope>NUCLEOTIDE SEQUENCE [LARGE SCALE GENOMIC DNA]</scope>
    <source>
        <strain evidence="6 7">MIT 9303</strain>
    </source>
</reference>
<dbReference type="Pfam" id="PF06803">
    <property type="entry name" value="DUF1232"/>
    <property type="match status" value="1"/>
</dbReference>
<comment type="subcellular location">
    <subcellularLocation>
        <location evidence="1">Endomembrane system</location>
        <topology evidence="1">Multi-pass membrane protein</topology>
    </subcellularLocation>
</comment>
<dbReference type="EMBL" id="CP000554">
    <property type="protein sequence ID" value="ABM78566.1"/>
    <property type="molecule type" value="Genomic_DNA"/>
</dbReference>
<organism evidence="6 7">
    <name type="scientific">Prochlorococcus marinus (strain MIT 9303)</name>
    <dbReference type="NCBI Taxonomy" id="59922"/>
    <lineage>
        <taxon>Bacteria</taxon>
        <taxon>Bacillati</taxon>
        <taxon>Cyanobacteriota</taxon>
        <taxon>Cyanophyceae</taxon>
        <taxon>Synechococcales</taxon>
        <taxon>Prochlorococcaceae</taxon>
        <taxon>Prochlorococcus</taxon>
    </lineage>
</organism>
<dbReference type="KEGG" id="pmf:P9303_18241"/>
<protein>
    <submittedName>
        <fullName evidence="6">Uncharacterized conserved protein</fullName>
    </submittedName>
</protein>
<keyword evidence="4" id="KW-0472">Membrane</keyword>
<evidence type="ECO:0000256" key="3">
    <source>
        <dbReference type="ARBA" id="ARBA00022989"/>
    </source>
</evidence>
<gene>
    <name evidence="6" type="ordered locus">P9303_18241</name>
</gene>
<evidence type="ECO:0000313" key="7">
    <source>
        <dbReference type="Proteomes" id="UP000002274"/>
    </source>
</evidence>
<dbReference type="Proteomes" id="UP000002274">
    <property type="component" value="Chromosome"/>
</dbReference>
<sequence length="123" mass="13470">MVDEATATHTTVDATVLESSVIDQSLFQKVLRQAGRSLARPALEALEMLLDASTPAQARLTMLAALTYLIMPIDLVPDLIPVAGFSDDLVALTAVVGLWSNHMTPQIRDRARRKLDRWFPVTG</sequence>
<dbReference type="HOGENOM" id="CLU_133088_1_0_3"/>